<reference evidence="2" key="1">
    <citation type="submission" date="2021-05" db="EMBL/GenBank/DDBJ databases">
        <title>Complete genome sequence of the cellulolytic planctomycete Telmatocola sphagniphila SP2T and characterization of the first cellulase from planctomycetes.</title>
        <authorList>
            <person name="Rakitin A.L."/>
            <person name="Beletsky A.V."/>
            <person name="Naumoff D.G."/>
            <person name="Kulichevskaya I.S."/>
            <person name="Mardanov A.V."/>
            <person name="Ravin N.V."/>
            <person name="Dedysh S.N."/>
        </authorList>
    </citation>
    <scope>NUCLEOTIDE SEQUENCE</scope>
    <source>
        <strain evidence="2">SP2T</strain>
    </source>
</reference>
<evidence type="ECO:0000313" key="3">
    <source>
        <dbReference type="Proteomes" id="UP000676194"/>
    </source>
</evidence>
<feature type="signal peptide" evidence="1">
    <location>
        <begin position="1"/>
        <end position="17"/>
    </location>
</feature>
<dbReference type="Proteomes" id="UP000676194">
    <property type="component" value="Chromosome"/>
</dbReference>
<evidence type="ECO:0000256" key="1">
    <source>
        <dbReference type="SAM" id="SignalP"/>
    </source>
</evidence>
<dbReference type="RefSeq" id="WP_213496779.1">
    <property type="nucleotide sequence ID" value="NZ_CP074694.1"/>
</dbReference>
<protein>
    <recommendedName>
        <fullName evidence="4">Carboxypeptidase regulatory-like domain-containing protein</fullName>
    </recommendedName>
</protein>
<sequence length="141" mass="14696">MKIVAFTILSFATVLLAGCGGAPPGAAVGTPSPTKGKVTFADGSVLKGGIVDFHPVTFEDGGKLRYQGSGLVNDKGEYVAGFNGDGKGLVPGEYIVTVSKRDIEIRGSNTSRIPKAYLEKSTSPLKVTIQSSDNTYDIVLK</sequence>
<keyword evidence="3" id="KW-1185">Reference proteome</keyword>
<dbReference type="KEGG" id="tsph:KIH39_25355"/>
<dbReference type="EMBL" id="CP074694">
    <property type="protein sequence ID" value="QVL32123.1"/>
    <property type="molecule type" value="Genomic_DNA"/>
</dbReference>
<evidence type="ECO:0000313" key="2">
    <source>
        <dbReference type="EMBL" id="QVL32123.1"/>
    </source>
</evidence>
<dbReference type="PROSITE" id="PS51257">
    <property type="entry name" value="PROKAR_LIPOPROTEIN"/>
    <property type="match status" value="1"/>
</dbReference>
<gene>
    <name evidence="2" type="ORF">KIH39_25355</name>
</gene>
<organism evidence="2 3">
    <name type="scientific">Telmatocola sphagniphila</name>
    <dbReference type="NCBI Taxonomy" id="1123043"/>
    <lineage>
        <taxon>Bacteria</taxon>
        <taxon>Pseudomonadati</taxon>
        <taxon>Planctomycetota</taxon>
        <taxon>Planctomycetia</taxon>
        <taxon>Gemmatales</taxon>
        <taxon>Gemmataceae</taxon>
    </lineage>
</organism>
<proteinExistence type="predicted"/>
<evidence type="ECO:0008006" key="4">
    <source>
        <dbReference type="Google" id="ProtNLM"/>
    </source>
</evidence>
<accession>A0A8E6EXY5</accession>
<dbReference type="AlphaFoldDB" id="A0A8E6EXY5"/>
<feature type="chain" id="PRO_5034211574" description="Carboxypeptidase regulatory-like domain-containing protein" evidence="1">
    <location>
        <begin position="18"/>
        <end position="141"/>
    </location>
</feature>
<keyword evidence="1" id="KW-0732">Signal</keyword>
<name>A0A8E6EXY5_9BACT</name>